<dbReference type="AlphaFoldDB" id="A0A3P8XHX2"/>
<evidence type="ECO:0000256" key="1">
    <source>
        <dbReference type="ARBA" id="ARBA00022723"/>
    </source>
</evidence>
<name>A0A3P8XHX2_ESOLU</name>
<dbReference type="Gene3D" id="3.30.40.10">
    <property type="entry name" value="Zinc/RING finger domain, C3HC4 (zinc finger)"/>
    <property type="match status" value="1"/>
</dbReference>
<dbReference type="InterPro" id="IPR000315">
    <property type="entry name" value="Znf_B-box"/>
</dbReference>
<keyword evidence="3" id="KW-0862">Zinc</keyword>
<evidence type="ECO:0000313" key="8">
    <source>
        <dbReference type="Proteomes" id="UP000265140"/>
    </source>
</evidence>
<dbReference type="Pfam" id="PF13445">
    <property type="entry name" value="zf-RING_UBOX"/>
    <property type="match status" value="1"/>
</dbReference>
<evidence type="ECO:0000259" key="6">
    <source>
        <dbReference type="PROSITE" id="PS50119"/>
    </source>
</evidence>
<evidence type="ECO:0000256" key="4">
    <source>
        <dbReference type="PROSITE-ProRule" id="PRU00024"/>
    </source>
</evidence>
<organism evidence="7 8">
    <name type="scientific">Esox lucius</name>
    <name type="common">Northern pike</name>
    <dbReference type="NCBI Taxonomy" id="8010"/>
    <lineage>
        <taxon>Eukaryota</taxon>
        <taxon>Metazoa</taxon>
        <taxon>Chordata</taxon>
        <taxon>Craniata</taxon>
        <taxon>Vertebrata</taxon>
        <taxon>Euteleostomi</taxon>
        <taxon>Actinopterygii</taxon>
        <taxon>Neopterygii</taxon>
        <taxon>Teleostei</taxon>
        <taxon>Protacanthopterygii</taxon>
        <taxon>Esociformes</taxon>
        <taxon>Esocidae</taxon>
        <taxon>Esox</taxon>
    </lineage>
</organism>
<dbReference type="Proteomes" id="UP000265140">
    <property type="component" value="Chromosome 13"/>
</dbReference>
<dbReference type="GeneTree" id="ENSGT00970000193390"/>
<dbReference type="InterPro" id="IPR001841">
    <property type="entry name" value="Znf_RING"/>
</dbReference>
<dbReference type="InterPro" id="IPR013083">
    <property type="entry name" value="Znf_RING/FYVE/PHD"/>
</dbReference>
<dbReference type="SMART" id="SM00336">
    <property type="entry name" value="BBOX"/>
    <property type="match status" value="1"/>
</dbReference>
<keyword evidence="1" id="KW-0479">Metal-binding</keyword>
<protein>
    <submittedName>
        <fullName evidence="7">Uncharacterized protein</fullName>
    </submittedName>
</protein>
<dbReference type="Ensembl" id="ENSELUT00000012790.3">
    <property type="protein sequence ID" value="ENSELUP00000004170.3"/>
    <property type="gene ID" value="ENSELUG00000005344.3"/>
</dbReference>
<reference evidence="7" key="3">
    <citation type="submission" date="2025-08" db="UniProtKB">
        <authorList>
            <consortium name="Ensembl"/>
        </authorList>
    </citation>
    <scope>IDENTIFICATION</scope>
</reference>
<evidence type="ECO:0000256" key="3">
    <source>
        <dbReference type="ARBA" id="ARBA00022833"/>
    </source>
</evidence>
<dbReference type="SUPFAM" id="SSF57845">
    <property type="entry name" value="B-box zinc-binding domain"/>
    <property type="match status" value="1"/>
</dbReference>
<dbReference type="InterPro" id="IPR017907">
    <property type="entry name" value="Znf_RING_CS"/>
</dbReference>
<dbReference type="PROSITE" id="PS50089">
    <property type="entry name" value="ZF_RING_2"/>
    <property type="match status" value="1"/>
</dbReference>
<dbReference type="Gene3D" id="3.30.160.60">
    <property type="entry name" value="Classic Zinc Finger"/>
    <property type="match status" value="1"/>
</dbReference>
<reference evidence="7" key="4">
    <citation type="submission" date="2025-09" db="UniProtKB">
        <authorList>
            <consortium name="Ensembl"/>
        </authorList>
    </citation>
    <scope>IDENTIFICATION</scope>
</reference>
<dbReference type="PROSITE" id="PS00518">
    <property type="entry name" value="ZF_RING_1"/>
    <property type="match status" value="1"/>
</dbReference>
<dbReference type="Pfam" id="PF00643">
    <property type="entry name" value="zf-B_box"/>
    <property type="match status" value="1"/>
</dbReference>
<dbReference type="SUPFAM" id="SSF57850">
    <property type="entry name" value="RING/U-box"/>
    <property type="match status" value="1"/>
</dbReference>
<dbReference type="InterPro" id="IPR027370">
    <property type="entry name" value="Znf-RING_euk"/>
</dbReference>
<feature type="domain" description="B box-type" evidence="6">
    <location>
        <begin position="99"/>
        <end position="139"/>
    </location>
</feature>
<dbReference type="InterPro" id="IPR050143">
    <property type="entry name" value="TRIM/RBCC"/>
</dbReference>
<proteinExistence type="predicted"/>
<accession>A0A3P8XHX2</accession>
<dbReference type="Bgee" id="ENSELUG00000005344">
    <property type="expression patterns" value="Expressed in nose and 3 other cell types or tissues"/>
</dbReference>
<keyword evidence="8" id="KW-1185">Reference proteome</keyword>
<feature type="domain" description="RING-type" evidence="5">
    <location>
        <begin position="26"/>
        <end position="66"/>
    </location>
</feature>
<evidence type="ECO:0000256" key="2">
    <source>
        <dbReference type="ARBA" id="ARBA00022771"/>
    </source>
</evidence>
<evidence type="ECO:0000259" key="5">
    <source>
        <dbReference type="PROSITE" id="PS50089"/>
    </source>
</evidence>
<reference evidence="7" key="2">
    <citation type="submission" date="2020-02" db="EMBL/GenBank/DDBJ databases">
        <title>Esox lucius (northern pike) genome, fEsoLuc1, primary haplotype.</title>
        <authorList>
            <person name="Myers G."/>
            <person name="Karagic N."/>
            <person name="Meyer A."/>
            <person name="Pippel M."/>
            <person name="Reichard M."/>
            <person name="Winkler S."/>
            <person name="Tracey A."/>
            <person name="Sims Y."/>
            <person name="Howe K."/>
            <person name="Rhie A."/>
            <person name="Formenti G."/>
            <person name="Durbin R."/>
            <person name="Fedrigo O."/>
            <person name="Jarvis E.D."/>
        </authorList>
    </citation>
    <scope>NUCLEOTIDE SEQUENCE [LARGE SCALE GENOMIC DNA]</scope>
</reference>
<dbReference type="PROSITE" id="PS50119">
    <property type="entry name" value="ZF_BBOX"/>
    <property type="match status" value="1"/>
</dbReference>
<evidence type="ECO:0000313" key="7">
    <source>
        <dbReference type="Ensembl" id="ENSELUP00000004170.3"/>
    </source>
</evidence>
<reference evidence="8" key="1">
    <citation type="journal article" date="2014" name="PLoS ONE">
        <title>The genome and linkage map of the northern pike (Esox lucius): conserved synteny revealed between the salmonid sister group and the Neoteleostei.</title>
        <authorList>
            <person name="Rondeau E.B."/>
            <person name="Minkley D.R."/>
            <person name="Leong J.S."/>
            <person name="Messmer A.M."/>
            <person name="Jantzen J.R."/>
            <person name="von Schalburg K.R."/>
            <person name="Lemon C."/>
            <person name="Bird N.H."/>
            <person name="Koop B.F."/>
        </authorList>
    </citation>
    <scope>NUCLEOTIDE SEQUENCE</scope>
</reference>
<dbReference type="PANTHER" id="PTHR24103">
    <property type="entry name" value="E3 UBIQUITIN-PROTEIN LIGASE TRIM"/>
    <property type="match status" value="1"/>
</dbReference>
<sequence length="196" mass="22532">LKDSRILPALLQEMAERALLNNFLPCYICSETFREPVSLVCHHSFCSSCLDNFWSQAKNKNCPVCKRRSSKNDPGINFSLKALADSYVESKRTVFPNDNRELVCTKHKEEPKWFCEVEQGAVCHVCEFPAHQRHKVIPIQQAVKDLKEKLASDLESLNNKQEKWVQFRKTQCGQRVSQQEGRVIYNPTVRGLGYSA</sequence>
<dbReference type="SMART" id="SM00184">
    <property type="entry name" value="RING"/>
    <property type="match status" value="1"/>
</dbReference>
<keyword evidence="2 4" id="KW-0863">Zinc-finger</keyword>
<dbReference type="GO" id="GO:0008270">
    <property type="term" value="F:zinc ion binding"/>
    <property type="evidence" value="ECO:0007669"/>
    <property type="project" value="UniProtKB-KW"/>
</dbReference>
<dbReference type="STRING" id="8010.ENSELUP00000004170"/>